<dbReference type="Pfam" id="PF01522">
    <property type="entry name" value="Polysacc_deac_1"/>
    <property type="match status" value="1"/>
</dbReference>
<protein>
    <submittedName>
        <fullName evidence="4">Polysaccharide deacetylase</fullName>
    </submittedName>
</protein>
<dbReference type="STRING" id="28094.SAMN06295900_102234"/>
<feature type="chain" id="PRO_5012191648" evidence="2">
    <location>
        <begin position="22"/>
        <end position="266"/>
    </location>
</feature>
<reference evidence="5" key="1">
    <citation type="submission" date="2017-04" db="EMBL/GenBank/DDBJ databases">
        <authorList>
            <person name="Varghese N."/>
            <person name="Submissions S."/>
        </authorList>
    </citation>
    <scope>NUCLEOTIDE SEQUENCE [LARGE SCALE GENOMIC DNA]</scope>
    <source>
        <strain evidence="5">Ballard 720</strain>
    </source>
</reference>
<keyword evidence="5" id="KW-1185">Reference proteome</keyword>
<dbReference type="GO" id="GO:0016810">
    <property type="term" value="F:hydrolase activity, acting on carbon-nitrogen (but not peptide) bonds"/>
    <property type="evidence" value="ECO:0007669"/>
    <property type="project" value="InterPro"/>
</dbReference>
<name>A0A1X7D0T4_TRICW</name>
<accession>A0A1X7D0T4</accession>
<dbReference type="CDD" id="cd10918">
    <property type="entry name" value="CE4_NodB_like_5s_6s"/>
    <property type="match status" value="1"/>
</dbReference>
<dbReference type="AlphaFoldDB" id="A0A1X7D0T4"/>
<evidence type="ECO:0000256" key="1">
    <source>
        <dbReference type="ARBA" id="ARBA00022729"/>
    </source>
</evidence>
<gene>
    <name evidence="4" type="ORF">SAMN06295900_102234</name>
</gene>
<dbReference type="Proteomes" id="UP000192911">
    <property type="component" value="Unassembled WGS sequence"/>
</dbReference>
<dbReference type="RefSeq" id="WP_085224911.1">
    <property type="nucleotide sequence ID" value="NZ_BSQD01000002.1"/>
</dbReference>
<evidence type="ECO:0000313" key="5">
    <source>
        <dbReference type="Proteomes" id="UP000192911"/>
    </source>
</evidence>
<dbReference type="GO" id="GO:0005975">
    <property type="term" value="P:carbohydrate metabolic process"/>
    <property type="evidence" value="ECO:0007669"/>
    <property type="project" value="InterPro"/>
</dbReference>
<dbReference type="PANTHER" id="PTHR34216:SF7">
    <property type="entry name" value="POLY-BETA-1,6-N-ACETYL-D-GLUCOSAMINE N-DEACETYLASE"/>
    <property type="match status" value="1"/>
</dbReference>
<dbReference type="PANTHER" id="PTHR34216">
    <property type="match status" value="1"/>
</dbReference>
<dbReference type="SUPFAM" id="SSF88713">
    <property type="entry name" value="Glycoside hydrolase/deacetylase"/>
    <property type="match status" value="1"/>
</dbReference>
<dbReference type="InterPro" id="IPR011330">
    <property type="entry name" value="Glyco_hydro/deAcase_b/a-brl"/>
</dbReference>
<dbReference type="GeneID" id="95552443"/>
<feature type="domain" description="NodB homology" evidence="3">
    <location>
        <begin position="85"/>
        <end position="266"/>
    </location>
</feature>
<dbReference type="OrthoDB" id="9814639at2"/>
<dbReference type="EMBL" id="FXAH01000002">
    <property type="protein sequence ID" value="SMF06593.1"/>
    <property type="molecule type" value="Genomic_DNA"/>
</dbReference>
<sequence>MLAVVAAGLLLGLGVGPAAHAARSEQRVAVLAYHRFADTPNDSMTVRVTTFEAQLAFLRAHGYHFVALRDVVDWLENRRATLPDKPVALTVDDGHRSVQDVLRPIALREHLPVTLFIYPSAISNASYALTWEELARLRDTGMFDVQSHTYWHPNFNVERRQRTPDDFRRFAEKQLQGSRASIEQKLGGSVDLLAWPFGIVDEELEGLAAQAGYRAAFALGARLADKQSHRYAVTRFLITDGVTPAVLGRLLGEPAAERRPEPEKQP</sequence>
<evidence type="ECO:0000256" key="2">
    <source>
        <dbReference type="SAM" id="SignalP"/>
    </source>
</evidence>
<dbReference type="InterPro" id="IPR051398">
    <property type="entry name" value="Polysacch_Deacetylase"/>
</dbReference>
<keyword evidence="1 2" id="KW-0732">Signal</keyword>
<evidence type="ECO:0000313" key="4">
    <source>
        <dbReference type="EMBL" id="SMF06593.1"/>
    </source>
</evidence>
<feature type="signal peptide" evidence="2">
    <location>
        <begin position="1"/>
        <end position="21"/>
    </location>
</feature>
<dbReference type="PROSITE" id="PS51677">
    <property type="entry name" value="NODB"/>
    <property type="match status" value="1"/>
</dbReference>
<dbReference type="Gene3D" id="3.20.20.370">
    <property type="entry name" value="Glycoside hydrolase/deacetylase"/>
    <property type="match status" value="1"/>
</dbReference>
<evidence type="ECO:0000259" key="3">
    <source>
        <dbReference type="PROSITE" id="PS51677"/>
    </source>
</evidence>
<dbReference type="InterPro" id="IPR002509">
    <property type="entry name" value="NODB_dom"/>
</dbReference>
<proteinExistence type="predicted"/>
<organism evidence="4 5">
    <name type="scientific">Trinickia caryophylli</name>
    <name type="common">Paraburkholderia caryophylli</name>
    <dbReference type="NCBI Taxonomy" id="28094"/>
    <lineage>
        <taxon>Bacteria</taxon>
        <taxon>Pseudomonadati</taxon>
        <taxon>Pseudomonadota</taxon>
        <taxon>Betaproteobacteria</taxon>
        <taxon>Burkholderiales</taxon>
        <taxon>Burkholderiaceae</taxon>
        <taxon>Trinickia</taxon>
    </lineage>
</organism>